<evidence type="ECO:0000313" key="2">
    <source>
        <dbReference type="Proteomes" id="UP000001635"/>
    </source>
</evidence>
<dbReference type="HOGENOM" id="CLU_2408334_0_0_10"/>
<dbReference type="RefSeq" id="WP_014018361.1">
    <property type="nucleotide sequence ID" value="NC_015914.1"/>
</dbReference>
<evidence type="ECO:0000313" key="1">
    <source>
        <dbReference type="EMBL" id="AEL24062.1"/>
    </source>
</evidence>
<dbReference type="AlphaFoldDB" id="G0J3C1"/>
<sequence>MRQAPYIRMLLSDHRKSQKRVKELKLAIRMVKKPLFINIIDLYYEKRDLKNIEDEIKILTDTAFFTGRPLCVEDILNDNGNQSTQRIPGNRN</sequence>
<keyword evidence="2" id="KW-1185">Reference proteome</keyword>
<accession>G0J3C1</accession>
<dbReference type="KEGG" id="cmr:Cycma_0281"/>
<protein>
    <submittedName>
        <fullName evidence="1">Uncharacterized protein</fullName>
    </submittedName>
</protein>
<dbReference type="EMBL" id="CP002955">
    <property type="protein sequence ID" value="AEL24062.1"/>
    <property type="molecule type" value="Genomic_DNA"/>
</dbReference>
<reference evidence="2" key="1">
    <citation type="submission" date="2011-07" db="EMBL/GenBank/DDBJ databases">
        <title>The complete genome of Cyclobacterium marinum DSM 745.</title>
        <authorList>
            <person name="Lucas S."/>
            <person name="Han J."/>
            <person name="Lapidus A."/>
            <person name="Bruce D."/>
            <person name="Goodwin L."/>
            <person name="Pitluck S."/>
            <person name="Peters L."/>
            <person name="Kyrpides N."/>
            <person name="Mavromatis K."/>
            <person name="Ivanova N."/>
            <person name="Ovchinnikova G."/>
            <person name="Chertkov O."/>
            <person name="Detter J.C."/>
            <person name="Tapia R."/>
            <person name="Han C."/>
            <person name="Land M."/>
            <person name="Hauser L."/>
            <person name="Markowitz V."/>
            <person name="Cheng J.-F."/>
            <person name="Hugenholtz P."/>
            <person name="Woyke T."/>
            <person name="Wu D."/>
            <person name="Tindall B."/>
            <person name="Schuetze A."/>
            <person name="Brambilla E."/>
            <person name="Klenk H.-P."/>
            <person name="Eisen J.A."/>
        </authorList>
    </citation>
    <scope>NUCLEOTIDE SEQUENCE [LARGE SCALE GENOMIC DNA]</scope>
    <source>
        <strain evidence="2">ATCC 25205 / DSM 745 / LMG 13164 / NCIMB 1802</strain>
    </source>
</reference>
<proteinExistence type="predicted"/>
<dbReference type="STRING" id="880070.Cycma_0281"/>
<gene>
    <name evidence="1" type="ordered locus">Cycma_0281</name>
</gene>
<dbReference type="Proteomes" id="UP000001635">
    <property type="component" value="Chromosome"/>
</dbReference>
<name>G0J3C1_CYCMS</name>
<organism evidence="1 2">
    <name type="scientific">Cyclobacterium marinum (strain ATCC 25205 / DSM 745 / LMG 13164 / NCIMB 1802)</name>
    <name type="common">Flectobacillus marinus</name>
    <dbReference type="NCBI Taxonomy" id="880070"/>
    <lineage>
        <taxon>Bacteria</taxon>
        <taxon>Pseudomonadati</taxon>
        <taxon>Bacteroidota</taxon>
        <taxon>Cytophagia</taxon>
        <taxon>Cytophagales</taxon>
        <taxon>Cyclobacteriaceae</taxon>
        <taxon>Cyclobacterium</taxon>
    </lineage>
</organism>